<organism evidence="1 2">
    <name type="scientific">Burkholderia lata (strain ATCC 17760 / DSM 23089 / LMG 22485 / NCIMB 9086 / R18194 / 383)</name>
    <dbReference type="NCBI Taxonomy" id="482957"/>
    <lineage>
        <taxon>Bacteria</taxon>
        <taxon>Pseudomonadati</taxon>
        <taxon>Pseudomonadota</taxon>
        <taxon>Betaproteobacteria</taxon>
        <taxon>Burkholderiales</taxon>
        <taxon>Burkholderiaceae</taxon>
        <taxon>Burkholderia</taxon>
        <taxon>Burkholderia cepacia complex</taxon>
    </lineage>
</organism>
<gene>
    <name evidence="1" type="ORF">BLA23254_07950</name>
</gene>
<evidence type="ECO:0000313" key="2">
    <source>
        <dbReference type="Proteomes" id="UP000494218"/>
    </source>
</evidence>
<dbReference type="RefSeq" id="WP_302479488.1">
    <property type="nucleotide sequence ID" value="NZ_CABVPW010000080.1"/>
</dbReference>
<dbReference type="EMBL" id="CABVPW010000080">
    <property type="protein sequence ID" value="VWC51962.1"/>
    <property type="molecule type" value="Genomic_DNA"/>
</dbReference>
<evidence type="ECO:0000313" key="1">
    <source>
        <dbReference type="EMBL" id="VWC51962.1"/>
    </source>
</evidence>
<proteinExistence type="predicted"/>
<name>A0A6P2T2J4_BURL3</name>
<protein>
    <submittedName>
        <fullName evidence="1">Uncharacterized protein</fullName>
    </submittedName>
</protein>
<sequence length="40" mass="4109">MSRAGPGSGASPKAASDLIARFDAIEKNAMSPFFKGVLVL</sequence>
<dbReference type="AlphaFoldDB" id="A0A6P2T2J4"/>
<accession>A0A6P2T2J4</accession>
<reference evidence="1 2" key="1">
    <citation type="submission" date="2019-09" db="EMBL/GenBank/DDBJ databases">
        <authorList>
            <person name="Depoorter E."/>
        </authorList>
    </citation>
    <scope>NUCLEOTIDE SEQUENCE [LARGE SCALE GENOMIC DNA]</scope>
    <source>
        <strain evidence="1">LMG 23254</strain>
    </source>
</reference>
<dbReference type="Proteomes" id="UP000494218">
    <property type="component" value="Unassembled WGS sequence"/>
</dbReference>